<sequence length="239" mass="26544">MTMKLTTTEFSFNASLSCIDLGHIAESMEEINQSRIKSLHYDIVDGQFNECFIFGDLMLKVFRSYTQLPITVHLACRNPIPYIKPCIANGADYIAIHYEADIDIEKAFQTVRDFGAKPVLAFRCDTPVPEDFIKVSEHAEWILKLSVQPGFSGQTFQEEAVRHIEKMHQLLMTAGLDRVIEVDGNIHTGTIQKCAKAGATMFTGGTSGLCNHKHSIDESIVLLEQAIVAGGNSNGIDYE</sequence>
<dbReference type="SUPFAM" id="SSF51366">
    <property type="entry name" value="Ribulose-phoshate binding barrel"/>
    <property type="match status" value="1"/>
</dbReference>
<dbReference type="GO" id="GO:0046872">
    <property type="term" value="F:metal ion binding"/>
    <property type="evidence" value="ECO:0007669"/>
    <property type="project" value="UniProtKB-KW"/>
</dbReference>
<gene>
    <name evidence="3" type="ORF">CIAN88_04330</name>
</gene>
<evidence type="ECO:0000313" key="4">
    <source>
        <dbReference type="Proteomes" id="UP000030008"/>
    </source>
</evidence>
<proteinExistence type="predicted"/>
<evidence type="ECO:0000313" key="3">
    <source>
        <dbReference type="EMBL" id="KGJ54373.1"/>
    </source>
</evidence>
<dbReference type="PANTHER" id="PTHR11749">
    <property type="entry name" value="RIBULOSE-5-PHOSPHATE-3-EPIMERASE"/>
    <property type="match status" value="1"/>
</dbReference>
<dbReference type="RefSeq" id="WP_044904294.1">
    <property type="nucleotide sequence ID" value="NZ_JQIF01000017.1"/>
</dbReference>
<keyword evidence="2" id="KW-0413">Isomerase</keyword>
<protein>
    <submittedName>
        <fullName evidence="3">Ribulose-phosphate 3-epimerase</fullName>
    </submittedName>
</protein>
<dbReference type="AlphaFoldDB" id="A0A099IBU8"/>
<dbReference type="GO" id="GO:0005975">
    <property type="term" value="P:carbohydrate metabolic process"/>
    <property type="evidence" value="ECO:0007669"/>
    <property type="project" value="InterPro"/>
</dbReference>
<accession>A0A099IBU8</accession>
<evidence type="ECO:0000256" key="1">
    <source>
        <dbReference type="ARBA" id="ARBA00022723"/>
    </source>
</evidence>
<keyword evidence="1" id="KW-0479">Metal-binding</keyword>
<evidence type="ECO:0000256" key="2">
    <source>
        <dbReference type="ARBA" id="ARBA00023235"/>
    </source>
</evidence>
<dbReference type="GO" id="GO:0016857">
    <property type="term" value="F:racemase and epimerase activity, acting on carbohydrates and derivatives"/>
    <property type="evidence" value="ECO:0007669"/>
    <property type="project" value="InterPro"/>
</dbReference>
<organism evidence="3 4">
    <name type="scientific">Clostridium innocuum</name>
    <dbReference type="NCBI Taxonomy" id="1522"/>
    <lineage>
        <taxon>Bacteria</taxon>
        <taxon>Bacillati</taxon>
        <taxon>Bacillota</taxon>
        <taxon>Clostridia</taxon>
        <taxon>Eubacteriales</taxon>
        <taxon>Clostridiaceae</taxon>
        <taxon>Clostridium</taxon>
    </lineage>
</organism>
<dbReference type="Gene3D" id="3.20.20.70">
    <property type="entry name" value="Aldolase class I"/>
    <property type="match status" value="1"/>
</dbReference>
<dbReference type="InterPro" id="IPR011060">
    <property type="entry name" value="RibuloseP-bd_barrel"/>
</dbReference>
<comment type="caution">
    <text evidence="3">The sequence shown here is derived from an EMBL/GenBank/DDBJ whole genome shotgun (WGS) entry which is preliminary data.</text>
</comment>
<reference evidence="3 4" key="1">
    <citation type="submission" date="2014-08" db="EMBL/GenBank/DDBJ databases">
        <title>Clostridium innocuum, an unnegligible vancomycin-resistant pathogen causing extra-intestinal infections.</title>
        <authorList>
            <person name="Feng Y."/>
            <person name="Chiu C.-H."/>
        </authorList>
    </citation>
    <scope>NUCLEOTIDE SEQUENCE [LARGE SCALE GENOMIC DNA]</scope>
    <source>
        <strain evidence="3 4">AN88</strain>
    </source>
</reference>
<dbReference type="InterPro" id="IPR013785">
    <property type="entry name" value="Aldolase_TIM"/>
</dbReference>
<dbReference type="Pfam" id="PF00834">
    <property type="entry name" value="Ribul_P_3_epim"/>
    <property type="match status" value="1"/>
</dbReference>
<name>A0A099IBU8_CLOIN</name>
<dbReference type="Proteomes" id="UP000030008">
    <property type="component" value="Unassembled WGS sequence"/>
</dbReference>
<dbReference type="InterPro" id="IPR000056">
    <property type="entry name" value="Ribul_P_3_epim-like"/>
</dbReference>
<dbReference type="EMBL" id="JQIF01000017">
    <property type="protein sequence ID" value="KGJ54373.1"/>
    <property type="molecule type" value="Genomic_DNA"/>
</dbReference>